<reference evidence="1" key="1">
    <citation type="submission" date="2018-01" db="EMBL/GenBank/DDBJ databases">
        <authorList>
            <person name="Regsiter A."/>
            <person name="William W."/>
        </authorList>
    </citation>
    <scope>NUCLEOTIDE SEQUENCE</scope>
    <source>
        <strain evidence="1">TRIP AH-1</strain>
    </source>
</reference>
<name>A0A445MVM0_9BACT</name>
<sequence length="242" mass="25915">MSSYRERTYRQRVKSIDLISFHVAVKETDLWVSAAINLEKETRDLILDCRQQLETYIKMHPRFVSSLTPYPFDPLAPPIVKKMIDATNRLGIGPMASVAGLIAQHVAEGLLAFSDQVIVENGGDIFLKTNRAATVSIFAGTSALSERFGLKIPLEQMPMGVCTSSATVGHSLSTGGADACCILSHSAALADGAATAIGNKVKNKGDMKSIDQWVAQIEGIIGGVVIVGDSVAAWGEIELIDL</sequence>
<accession>A0A445MVM0</accession>
<protein>
    <recommendedName>
        <fullName evidence="2">ApbE family lipoprotein</fullName>
    </recommendedName>
</protein>
<evidence type="ECO:0000313" key="1">
    <source>
        <dbReference type="EMBL" id="SPD73449.1"/>
    </source>
</evidence>
<dbReference type="SUPFAM" id="SSF143631">
    <property type="entry name" value="ApbE-like"/>
    <property type="match status" value="1"/>
</dbReference>
<dbReference type="Gene3D" id="3.10.520.10">
    <property type="entry name" value="ApbE-like domains"/>
    <property type="match status" value="1"/>
</dbReference>
<dbReference type="InterPro" id="IPR007183">
    <property type="entry name" value="UPF0280"/>
</dbReference>
<organism evidence="1">
    <name type="scientific">uncultured Desulfobacterium sp</name>
    <dbReference type="NCBI Taxonomy" id="201089"/>
    <lineage>
        <taxon>Bacteria</taxon>
        <taxon>Pseudomonadati</taxon>
        <taxon>Thermodesulfobacteriota</taxon>
        <taxon>Desulfobacteria</taxon>
        <taxon>Desulfobacterales</taxon>
        <taxon>Desulfobacteriaceae</taxon>
        <taxon>Desulfobacterium</taxon>
        <taxon>environmental samples</taxon>
    </lineage>
</organism>
<evidence type="ECO:0008006" key="2">
    <source>
        <dbReference type="Google" id="ProtNLM"/>
    </source>
</evidence>
<dbReference type="PIRSF" id="PIRSF006421">
    <property type="entry name" value="UCP006421"/>
    <property type="match status" value="1"/>
</dbReference>
<proteinExistence type="predicted"/>
<dbReference type="InterPro" id="IPR003374">
    <property type="entry name" value="ApbE-like_sf"/>
</dbReference>
<dbReference type="AlphaFoldDB" id="A0A445MVM0"/>
<dbReference type="NCBIfam" id="NF003323">
    <property type="entry name" value="PRK04334.1-3"/>
    <property type="match status" value="1"/>
</dbReference>
<gene>
    <name evidence="1" type="ORF">PITCH_A190025</name>
</gene>
<dbReference type="EMBL" id="OJIN01000101">
    <property type="protein sequence ID" value="SPD73449.1"/>
    <property type="molecule type" value="Genomic_DNA"/>
</dbReference>